<dbReference type="Proteomes" id="UP000027037">
    <property type="component" value="Unassembled WGS sequence"/>
</dbReference>
<dbReference type="OrthoDB" id="287782at2"/>
<gene>
    <name evidence="2" type="ORF">HY29_05925</name>
</gene>
<dbReference type="STRING" id="1280946.HY29_05925"/>
<keyword evidence="1" id="KW-1133">Transmembrane helix</keyword>
<keyword evidence="1" id="KW-0812">Transmembrane</keyword>
<reference evidence="2 3" key="1">
    <citation type="journal article" date="2014" name="Antonie Van Leeuwenhoek">
        <title>Hyphomonas beringensis sp. nov. and Hyphomonas chukchiensis sp. nov., isolated from surface seawater of the Bering Sea and Chukchi Sea.</title>
        <authorList>
            <person name="Li C."/>
            <person name="Lai Q."/>
            <person name="Li G."/>
            <person name="Dong C."/>
            <person name="Wang J."/>
            <person name="Liao Y."/>
            <person name="Shao Z."/>
        </authorList>
    </citation>
    <scope>NUCLEOTIDE SEQUENCE [LARGE SCALE GENOMIC DNA]</scope>
    <source>
        <strain evidence="2 3">25B14_1</strain>
    </source>
</reference>
<name>A0A062TZD4_9PROT</name>
<sequence>MWRPALFLIAAAHFTNALIMWFAPHTWYETVPGVAMMGPFNPHFVRDIALAFGMSGAALAYGAAKSDRTAAVCGAIWPALHALFHVWIWAVHRGAPFDQIALVNLTGIQAPAWLALAAAFNFTRKELRA</sequence>
<feature type="transmembrane region" description="Helical" evidence="1">
    <location>
        <begin position="102"/>
        <end position="123"/>
    </location>
</feature>
<keyword evidence="3" id="KW-1185">Reference proteome</keyword>
<dbReference type="RefSeq" id="WP_034799049.1">
    <property type="nucleotide sequence ID" value="NZ_AWFF01000087.1"/>
</dbReference>
<accession>A0A062TZD4</accession>
<organism evidence="2 3">
    <name type="scientific">Hyphomonas beringensis</name>
    <dbReference type="NCBI Taxonomy" id="1280946"/>
    <lineage>
        <taxon>Bacteria</taxon>
        <taxon>Pseudomonadati</taxon>
        <taxon>Pseudomonadota</taxon>
        <taxon>Alphaproteobacteria</taxon>
        <taxon>Hyphomonadales</taxon>
        <taxon>Hyphomonadaceae</taxon>
        <taxon>Hyphomonas</taxon>
    </lineage>
</organism>
<evidence type="ECO:0000256" key="1">
    <source>
        <dbReference type="SAM" id="Phobius"/>
    </source>
</evidence>
<evidence type="ECO:0000313" key="2">
    <source>
        <dbReference type="EMBL" id="KCZ51402.1"/>
    </source>
</evidence>
<dbReference type="AlphaFoldDB" id="A0A062TZD4"/>
<keyword evidence="1" id="KW-0472">Membrane</keyword>
<feature type="transmembrane region" description="Helical" evidence="1">
    <location>
        <begin position="70"/>
        <end position="90"/>
    </location>
</feature>
<dbReference type="PATRIC" id="fig|1280946.3.peg.3282"/>
<feature type="transmembrane region" description="Helical" evidence="1">
    <location>
        <begin position="5"/>
        <end position="23"/>
    </location>
</feature>
<protein>
    <submittedName>
        <fullName evidence="2">Uncharacterized protein</fullName>
    </submittedName>
</protein>
<dbReference type="EMBL" id="AWFF01000087">
    <property type="protein sequence ID" value="KCZ51402.1"/>
    <property type="molecule type" value="Genomic_DNA"/>
</dbReference>
<comment type="caution">
    <text evidence="2">The sequence shown here is derived from an EMBL/GenBank/DDBJ whole genome shotgun (WGS) entry which is preliminary data.</text>
</comment>
<feature type="transmembrane region" description="Helical" evidence="1">
    <location>
        <begin position="43"/>
        <end position="63"/>
    </location>
</feature>
<evidence type="ECO:0000313" key="3">
    <source>
        <dbReference type="Proteomes" id="UP000027037"/>
    </source>
</evidence>
<proteinExistence type="predicted"/>